<dbReference type="InterPro" id="IPR003439">
    <property type="entry name" value="ABC_transporter-like_ATP-bd"/>
</dbReference>
<dbReference type="SMART" id="SM00382">
    <property type="entry name" value="AAA"/>
    <property type="match status" value="2"/>
</dbReference>
<evidence type="ECO:0000313" key="11">
    <source>
        <dbReference type="Proteomes" id="UP000050417"/>
    </source>
</evidence>
<evidence type="ECO:0000256" key="2">
    <source>
        <dbReference type="ARBA" id="ARBA00005417"/>
    </source>
</evidence>
<evidence type="ECO:0000256" key="8">
    <source>
        <dbReference type="ARBA" id="ARBA00023136"/>
    </source>
</evidence>
<name>A0A0P6XM69_9CHLR</name>
<dbReference type="GO" id="GO:0005524">
    <property type="term" value="F:ATP binding"/>
    <property type="evidence" value="ECO:0007669"/>
    <property type="project" value="UniProtKB-KW"/>
</dbReference>
<dbReference type="InterPro" id="IPR003593">
    <property type="entry name" value="AAA+_ATPase"/>
</dbReference>
<dbReference type="STRING" id="1134406.ADN00_18255"/>
<dbReference type="OrthoDB" id="501320at2"/>
<dbReference type="SUPFAM" id="SSF52540">
    <property type="entry name" value="P-loop containing nucleoside triphosphate hydrolases"/>
    <property type="match status" value="2"/>
</dbReference>
<keyword evidence="5" id="KW-0547">Nucleotide-binding</keyword>
<dbReference type="GO" id="GO:0043190">
    <property type="term" value="C:ATP-binding cassette (ABC) transporter complex"/>
    <property type="evidence" value="ECO:0007669"/>
    <property type="project" value="TreeGrafter"/>
</dbReference>
<dbReference type="PROSITE" id="PS00211">
    <property type="entry name" value="ABC_TRANSPORTER_1"/>
    <property type="match status" value="1"/>
</dbReference>
<dbReference type="InterPro" id="IPR027417">
    <property type="entry name" value="P-loop_NTPase"/>
</dbReference>
<dbReference type="FunFam" id="3.40.50.300:FF:000224">
    <property type="entry name" value="Energy-coupling factor transporter ATP-binding protein EcfA"/>
    <property type="match status" value="1"/>
</dbReference>
<dbReference type="Gene3D" id="3.40.50.300">
    <property type="entry name" value="P-loop containing nucleotide triphosphate hydrolases"/>
    <property type="match status" value="2"/>
</dbReference>
<dbReference type="InterPro" id="IPR050095">
    <property type="entry name" value="ECF_ABC_transporter_ATP-bd"/>
</dbReference>
<gene>
    <name evidence="10" type="ORF">ADN00_18255</name>
</gene>
<evidence type="ECO:0000256" key="5">
    <source>
        <dbReference type="ARBA" id="ARBA00022741"/>
    </source>
</evidence>
<organism evidence="10 11">
    <name type="scientific">Ornatilinea apprima</name>
    <dbReference type="NCBI Taxonomy" id="1134406"/>
    <lineage>
        <taxon>Bacteria</taxon>
        <taxon>Bacillati</taxon>
        <taxon>Chloroflexota</taxon>
        <taxon>Anaerolineae</taxon>
        <taxon>Anaerolineales</taxon>
        <taxon>Anaerolineaceae</taxon>
        <taxon>Ornatilinea</taxon>
    </lineage>
</organism>
<dbReference type="NCBIfam" id="NF010167">
    <property type="entry name" value="PRK13648.1"/>
    <property type="match status" value="2"/>
</dbReference>
<accession>A0A0P6XM69</accession>
<keyword evidence="7" id="KW-1278">Translocase</keyword>
<reference evidence="10 11" key="1">
    <citation type="submission" date="2015-07" db="EMBL/GenBank/DDBJ databases">
        <title>Genome sequence of Ornatilinea apprima DSM 23815.</title>
        <authorList>
            <person name="Hemp J."/>
            <person name="Ward L.M."/>
            <person name="Pace L.A."/>
            <person name="Fischer W.W."/>
        </authorList>
    </citation>
    <scope>NUCLEOTIDE SEQUENCE [LARGE SCALE GENOMIC DNA]</scope>
    <source>
        <strain evidence="10 11">P3M-1</strain>
    </source>
</reference>
<dbReference type="EMBL" id="LGCL01000045">
    <property type="protein sequence ID" value="KPL70009.1"/>
    <property type="molecule type" value="Genomic_DNA"/>
</dbReference>
<evidence type="ECO:0000256" key="3">
    <source>
        <dbReference type="ARBA" id="ARBA00022448"/>
    </source>
</evidence>
<comment type="caution">
    <text evidence="10">The sequence shown here is derived from an EMBL/GenBank/DDBJ whole genome shotgun (WGS) entry which is preliminary data.</text>
</comment>
<dbReference type="InterPro" id="IPR015856">
    <property type="entry name" value="ABC_transpr_CbiO/EcfA_su"/>
</dbReference>
<dbReference type="PATRIC" id="fig|1134406.4.peg.2957"/>
<dbReference type="PANTHER" id="PTHR43553">
    <property type="entry name" value="HEAVY METAL TRANSPORTER"/>
    <property type="match status" value="1"/>
</dbReference>
<keyword evidence="8" id="KW-0472">Membrane</keyword>
<evidence type="ECO:0000256" key="1">
    <source>
        <dbReference type="ARBA" id="ARBA00004236"/>
    </source>
</evidence>
<dbReference type="AlphaFoldDB" id="A0A0P6XM69"/>
<keyword evidence="6 10" id="KW-0067">ATP-binding</keyword>
<dbReference type="CDD" id="cd03225">
    <property type="entry name" value="ABC_cobalt_CbiO_domain1"/>
    <property type="match status" value="2"/>
</dbReference>
<proteinExistence type="inferred from homology"/>
<dbReference type="InterPro" id="IPR017871">
    <property type="entry name" value="ABC_transporter-like_CS"/>
</dbReference>
<keyword evidence="4" id="KW-1003">Cell membrane</keyword>
<keyword evidence="3" id="KW-0813">Transport</keyword>
<sequence>MPNPVVTIKDLKYRYRDQKRNALDDINLELNEGDFLVIMGPSEAGKSTLAATFNGLVPHFFKGKFKGDVQIFGRNTRDFTVAEMAKDVGMVFQDFEAQLFSTNVELEIAFGPENFGVPPAEISRRIDENLKLVGLEQMKNRPPSTLSGGQKQKLAIASVLAMQPRVLVMDEPTTDLDPISKLGVFKIADELRKRDDLTLIVVEHETEEAIHAGKILLIKEGMPLMYGPAADVLRNVDLMESNGVMPLGITLYFKRMNSADLPLTVEEGFETFQRKNWKISSERYQKLIEADQARVQAHKEPLITCKGLEHTYPNGFKALRGMNLEINRGEIVAIVGQNGSGKTTLVKHFNGLFMPTAGEIKVDGKPTREQGVFELGKKVGYVFQNPDHQIFSDTVFEEVAYSLKLRGADEELIKQRVAEALEAVGLVGFEKEDPFALTKSGRQRVAVAAVLAAKPDVLILDEPTTGLDYAEQRSMMELVKHLNQEGSTIIFVTHHMWVVAEYAHRVYVVKDGLIMLEGTPREVFAHEEELNDAFLRPPHLVSLSNRLGKTMLNVDEMVECTLTDGEEA</sequence>
<dbReference type="GO" id="GO:0016887">
    <property type="term" value="F:ATP hydrolysis activity"/>
    <property type="evidence" value="ECO:0007669"/>
    <property type="project" value="InterPro"/>
</dbReference>
<comment type="subcellular location">
    <subcellularLocation>
        <location evidence="1">Cell membrane</location>
    </subcellularLocation>
</comment>
<dbReference type="PANTHER" id="PTHR43553:SF24">
    <property type="entry name" value="ENERGY-COUPLING FACTOR TRANSPORTER ATP-BINDING PROTEIN ECFA1"/>
    <property type="match status" value="1"/>
</dbReference>
<keyword evidence="11" id="KW-1185">Reference proteome</keyword>
<evidence type="ECO:0000256" key="7">
    <source>
        <dbReference type="ARBA" id="ARBA00022967"/>
    </source>
</evidence>
<protein>
    <submittedName>
        <fullName evidence="10">Cobalt ABC transporter ATP-binding protein</fullName>
    </submittedName>
</protein>
<evidence type="ECO:0000256" key="6">
    <source>
        <dbReference type="ARBA" id="ARBA00022840"/>
    </source>
</evidence>
<evidence type="ECO:0000259" key="9">
    <source>
        <dbReference type="PROSITE" id="PS50893"/>
    </source>
</evidence>
<dbReference type="PROSITE" id="PS50893">
    <property type="entry name" value="ABC_TRANSPORTER_2"/>
    <property type="match status" value="2"/>
</dbReference>
<dbReference type="Pfam" id="PF00005">
    <property type="entry name" value="ABC_tran"/>
    <property type="match status" value="2"/>
</dbReference>
<feature type="domain" description="ABC transporter" evidence="9">
    <location>
        <begin position="303"/>
        <end position="536"/>
    </location>
</feature>
<evidence type="ECO:0000313" key="10">
    <source>
        <dbReference type="EMBL" id="KPL70009.1"/>
    </source>
</evidence>
<feature type="domain" description="ABC transporter" evidence="9">
    <location>
        <begin position="6"/>
        <end position="245"/>
    </location>
</feature>
<evidence type="ECO:0000256" key="4">
    <source>
        <dbReference type="ARBA" id="ARBA00022475"/>
    </source>
</evidence>
<dbReference type="Proteomes" id="UP000050417">
    <property type="component" value="Unassembled WGS sequence"/>
</dbReference>
<dbReference type="RefSeq" id="WP_075064484.1">
    <property type="nucleotide sequence ID" value="NZ_LGCL01000045.1"/>
</dbReference>
<comment type="similarity">
    <text evidence="2">Belongs to the ABC transporter superfamily.</text>
</comment>
<dbReference type="GO" id="GO:0042626">
    <property type="term" value="F:ATPase-coupled transmembrane transporter activity"/>
    <property type="evidence" value="ECO:0007669"/>
    <property type="project" value="TreeGrafter"/>
</dbReference>